<dbReference type="Pfam" id="PF07730">
    <property type="entry name" value="HisKA_3"/>
    <property type="match status" value="1"/>
</dbReference>
<feature type="domain" description="Two component regulator three Y" evidence="6">
    <location>
        <begin position="698"/>
        <end position="760"/>
    </location>
</feature>
<evidence type="ECO:0000313" key="9">
    <source>
        <dbReference type="Proteomes" id="UP000540989"/>
    </source>
</evidence>
<keyword evidence="2" id="KW-0418">Kinase</keyword>
<sequence>MMLFLLLWGAARESHALGTGKPLKQYGRQSWQSDSGLPQNTVHAVAQTREGFLWLATEGGLVRFDGQEFRTYDRSNTPELPGDSIEGLSVDGRGVLWVSCAGGLVRLEGGKFGRVAGAAQTARVVKVLRNGDVLIAQEGRLVIGGQAGYQRLAGVSGELVAESADGMLWIASGREVVWAAERTGVVGGRFAVADIGELQAIASGERGEVWVGGHDGFALFRDGTRVSVGPGSVTSILPMPNGEAWIGTDRGLIRYRAGLQERVAASGIASGRVEQLFRDREGSVWVIFEGGVSRIAADGSLQEAIDLPGVLSISEDSEGDMWFGTDAGGATVLREQAFTTLTVQDGLSDDFVRAVFQDHVGRVWIGTNRGGLNEVVGGKITAIRAGKADGLASNVVLALAESGGDLFVGTPDGLNRLHDGRFELFTTANGLPDDFVRSLYTDADGSLWIGTRGGLSHYAHGRFTSYSTLDGLGSNLIGSILRARDGTLWVGTLGGVSRFDGAGFKNFTQRDGMGGDAITTLAEDSVGTIWIAAHGAGLTRLRGGVFTAVSAAKVGLPSEIYSVLEDQSKNLWMGTAKGVYRVPSAGLNAFVEGRAATSGGEAFGVADGMKISECSSGGRPAGWRMQDGSLWFATLKGVASIHPESHFERRNEPVAAIEQVAIDDQLVKDWAEGSSGEALVVPAGRERVTIHYAAPRFRTPQKVIFRYMLVGFDHDWVMAGSRRTAYYTNIPAGTYRFLVSASNGDGAWSESSAAMQIVVKPRFYRTWWFYLLLALLVACATYGVYWLRVRSVEASYQAVMGERNRIAREIHDTLAQGYVGVSLQLEMVGRLLKASRSSAGEAGPIEGLVESTKEMVRSSLEEARSSIWNLRSAQSDAEAETLPARLAAAVRMKQRGSAAAIRLTVRGTFRPLERSVEDEMLRIGQEAVSNAVRHASANAVEVVLKYDTGWLELKVSDDGTGFVRTSAAGHYGLQGIEERAAAIGAKLRIESSPGAGTMVEARLGIAGKKRAEQE</sequence>
<keyword evidence="1" id="KW-0808">Transferase</keyword>
<dbReference type="Gene3D" id="1.20.5.1930">
    <property type="match status" value="1"/>
</dbReference>
<dbReference type="InterPro" id="IPR011712">
    <property type="entry name" value="Sig_transdc_His_kin_sub3_dim/P"/>
</dbReference>
<evidence type="ECO:0000256" key="1">
    <source>
        <dbReference type="ARBA" id="ARBA00022679"/>
    </source>
</evidence>
<evidence type="ECO:0000259" key="5">
    <source>
        <dbReference type="Pfam" id="PF02518"/>
    </source>
</evidence>
<dbReference type="Gene3D" id="3.30.565.10">
    <property type="entry name" value="Histidine kinase-like ATPase, C-terminal domain"/>
    <property type="match status" value="1"/>
</dbReference>
<dbReference type="CDD" id="cd16917">
    <property type="entry name" value="HATPase_UhpB-NarQ-NarX-like"/>
    <property type="match status" value="1"/>
</dbReference>
<dbReference type="Pfam" id="PF07495">
    <property type="entry name" value="Y_Y_Y"/>
    <property type="match status" value="1"/>
</dbReference>
<dbReference type="InterPro" id="IPR050482">
    <property type="entry name" value="Sensor_HK_TwoCompSys"/>
</dbReference>
<dbReference type="InterPro" id="IPR003594">
    <property type="entry name" value="HATPase_dom"/>
</dbReference>
<dbReference type="Pfam" id="PF07494">
    <property type="entry name" value="Reg_prop"/>
    <property type="match status" value="5"/>
</dbReference>
<keyword evidence="3" id="KW-0902">Two-component regulatory system</keyword>
<dbReference type="InterPro" id="IPR013783">
    <property type="entry name" value="Ig-like_fold"/>
</dbReference>
<dbReference type="Gene3D" id="2.130.10.10">
    <property type="entry name" value="YVTN repeat-like/Quinoprotein amine dehydrogenase"/>
    <property type="match status" value="3"/>
</dbReference>
<feature type="domain" description="Histidine kinase/HSP90-like ATPase" evidence="5">
    <location>
        <begin position="917"/>
        <end position="1003"/>
    </location>
</feature>
<dbReference type="PANTHER" id="PTHR24421:SF62">
    <property type="entry name" value="SENSORY TRANSDUCTION HISTIDINE KINASE"/>
    <property type="match status" value="1"/>
</dbReference>
<name>A0A7W7ZD67_9BACT</name>
<evidence type="ECO:0000259" key="7">
    <source>
        <dbReference type="Pfam" id="PF07730"/>
    </source>
</evidence>
<evidence type="ECO:0000256" key="4">
    <source>
        <dbReference type="SAM" id="Phobius"/>
    </source>
</evidence>
<evidence type="ECO:0000256" key="2">
    <source>
        <dbReference type="ARBA" id="ARBA00022777"/>
    </source>
</evidence>
<protein>
    <submittedName>
        <fullName evidence="8">Ligand-binding sensor domain-containing protein</fullName>
    </submittedName>
</protein>
<evidence type="ECO:0000259" key="6">
    <source>
        <dbReference type="Pfam" id="PF07495"/>
    </source>
</evidence>
<keyword evidence="4" id="KW-0812">Transmembrane</keyword>
<accession>A0A7W7ZD67</accession>
<dbReference type="SUPFAM" id="SSF55874">
    <property type="entry name" value="ATPase domain of HSP90 chaperone/DNA topoisomerase II/histidine kinase"/>
    <property type="match status" value="1"/>
</dbReference>
<dbReference type="AlphaFoldDB" id="A0A7W7ZD67"/>
<evidence type="ECO:0000256" key="3">
    <source>
        <dbReference type="ARBA" id="ARBA00023012"/>
    </source>
</evidence>
<comment type="caution">
    <text evidence="8">The sequence shown here is derived from an EMBL/GenBank/DDBJ whole genome shotgun (WGS) entry which is preliminary data.</text>
</comment>
<reference evidence="8 9" key="1">
    <citation type="submission" date="2020-08" db="EMBL/GenBank/DDBJ databases">
        <title>Genomic Encyclopedia of Type Strains, Phase IV (KMG-V): Genome sequencing to study the core and pangenomes of soil and plant-associated prokaryotes.</title>
        <authorList>
            <person name="Whitman W."/>
        </authorList>
    </citation>
    <scope>NUCLEOTIDE SEQUENCE [LARGE SCALE GENOMIC DNA]</scope>
    <source>
        <strain evidence="8 9">M8UP14</strain>
    </source>
</reference>
<organism evidence="8 9">
    <name type="scientific">Granulicella aggregans</name>
    <dbReference type="NCBI Taxonomy" id="474949"/>
    <lineage>
        <taxon>Bacteria</taxon>
        <taxon>Pseudomonadati</taxon>
        <taxon>Acidobacteriota</taxon>
        <taxon>Terriglobia</taxon>
        <taxon>Terriglobales</taxon>
        <taxon>Acidobacteriaceae</taxon>
        <taxon>Granulicella</taxon>
    </lineage>
</organism>
<dbReference type="InterPro" id="IPR011123">
    <property type="entry name" value="Y_Y_Y"/>
</dbReference>
<dbReference type="GO" id="GO:0016020">
    <property type="term" value="C:membrane"/>
    <property type="evidence" value="ECO:0007669"/>
    <property type="project" value="InterPro"/>
</dbReference>
<proteinExistence type="predicted"/>
<dbReference type="InterPro" id="IPR036890">
    <property type="entry name" value="HATPase_C_sf"/>
</dbReference>
<dbReference type="Proteomes" id="UP000540989">
    <property type="component" value="Unassembled WGS sequence"/>
</dbReference>
<dbReference type="Gene3D" id="2.60.40.10">
    <property type="entry name" value="Immunoglobulins"/>
    <property type="match status" value="1"/>
</dbReference>
<dbReference type="InterPro" id="IPR011110">
    <property type="entry name" value="Reg_prop"/>
</dbReference>
<dbReference type="GO" id="GO:0046983">
    <property type="term" value="F:protein dimerization activity"/>
    <property type="evidence" value="ECO:0007669"/>
    <property type="project" value="InterPro"/>
</dbReference>
<dbReference type="RefSeq" id="WP_184216600.1">
    <property type="nucleotide sequence ID" value="NZ_JACHIP010000003.1"/>
</dbReference>
<dbReference type="InterPro" id="IPR015943">
    <property type="entry name" value="WD40/YVTN_repeat-like_dom_sf"/>
</dbReference>
<dbReference type="EMBL" id="JACHIP010000003">
    <property type="protein sequence ID" value="MBB5057583.1"/>
    <property type="molecule type" value="Genomic_DNA"/>
</dbReference>
<feature type="transmembrane region" description="Helical" evidence="4">
    <location>
        <begin position="767"/>
        <end position="787"/>
    </location>
</feature>
<dbReference type="PANTHER" id="PTHR24421">
    <property type="entry name" value="NITRATE/NITRITE SENSOR PROTEIN NARX-RELATED"/>
    <property type="match status" value="1"/>
</dbReference>
<dbReference type="SUPFAM" id="SSF63829">
    <property type="entry name" value="Calcium-dependent phosphotriesterase"/>
    <property type="match status" value="3"/>
</dbReference>
<keyword evidence="4" id="KW-1133">Transmembrane helix</keyword>
<gene>
    <name evidence="8" type="ORF">HDF16_002289</name>
</gene>
<dbReference type="Pfam" id="PF02518">
    <property type="entry name" value="HATPase_c"/>
    <property type="match status" value="1"/>
</dbReference>
<keyword evidence="9" id="KW-1185">Reference proteome</keyword>
<dbReference type="GO" id="GO:0000155">
    <property type="term" value="F:phosphorelay sensor kinase activity"/>
    <property type="evidence" value="ECO:0007669"/>
    <property type="project" value="InterPro"/>
</dbReference>
<keyword evidence="4" id="KW-0472">Membrane</keyword>
<evidence type="ECO:0000313" key="8">
    <source>
        <dbReference type="EMBL" id="MBB5057583.1"/>
    </source>
</evidence>
<feature type="domain" description="Signal transduction histidine kinase subgroup 3 dimerisation and phosphoacceptor" evidence="7">
    <location>
        <begin position="802"/>
        <end position="874"/>
    </location>
</feature>